<protein>
    <submittedName>
        <fullName evidence="1">Uncharacterized protein</fullName>
    </submittedName>
</protein>
<reference evidence="1 2" key="1">
    <citation type="submission" date="2016-06" db="EMBL/GenBank/DDBJ databases">
        <title>Evolution of pathogenesis and genome organization in the Tremellales.</title>
        <authorList>
            <person name="Cuomo C."/>
            <person name="Litvintseva A."/>
            <person name="Heitman J."/>
            <person name="Chen Y."/>
            <person name="Sun S."/>
            <person name="Springer D."/>
            <person name="Dromer F."/>
            <person name="Young S."/>
            <person name="Zeng Q."/>
            <person name="Chapman S."/>
            <person name="Gujja S."/>
            <person name="Saif S."/>
            <person name="Birren B."/>
        </authorList>
    </citation>
    <scope>NUCLEOTIDE SEQUENCE [LARGE SCALE GENOMIC DNA]</scope>
    <source>
        <strain evidence="1 2">ATCC 28783</strain>
    </source>
</reference>
<evidence type="ECO:0000313" key="2">
    <source>
        <dbReference type="Proteomes" id="UP000289152"/>
    </source>
</evidence>
<proteinExistence type="predicted"/>
<accession>A0A4Q1BKL4</accession>
<dbReference type="InParanoid" id="A0A4Q1BKL4"/>
<dbReference type="AlphaFoldDB" id="A0A4Q1BKL4"/>
<organism evidence="1 2">
    <name type="scientific">Tremella mesenterica</name>
    <name type="common">Jelly fungus</name>
    <dbReference type="NCBI Taxonomy" id="5217"/>
    <lineage>
        <taxon>Eukaryota</taxon>
        <taxon>Fungi</taxon>
        <taxon>Dikarya</taxon>
        <taxon>Basidiomycota</taxon>
        <taxon>Agaricomycotina</taxon>
        <taxon>Tremellomycetes</taxon>
        <taxon>Tremellales</taxon>
        <taxon>Tremellaceae</taxon>
        <taxon>Tremella</taxon>
    </lineage>
</organism>
<sequence>MSYNQNWYSQSVYTIPEEDQTTVNTKRRSQRWNAITGRSGSVFLKEGETYEAMDPDLLISNVDWTPPPSDTVEDPELWDYYDRIKRTDAPTIESTAQNEIHKRTLKKRCDYHTRRLKLLKIVAANTYRRSYTKATMDRAKELQTEGEEIIHTDHPTSQQRVTDWTTFNDTYDLNNPDELISTVEWESPTETGDLNMEPQQNTGTGSTTQDAIMQYATNFNDSKISRIVTDLAGINPQSTSARPRPGRGANRVYTQDTKTRASQLQTEGNNLLRSRPDPQKDFNGFTDWYQRLEDWEITVKTFEVREIVEGEDVASRRQPFLRYSR</sequence>
<evidence type="ECO:0000313" key="1">
    <source>
        <dbReference type="EMBL" id="RXK38279.1"/>
    </source>
</evidence>
<dbReference type="Proteomes" id="UP000289152">
    <property type="component" value="Unassembled WGS sequence"/>
</dbReference>
<dbReference type="VEuPathDB" id="FungiDB:TREMEDRAFT_61095"/>
<comment type="caution">
    <text evidence="1">The sequence shown here is derived from an EMBL/GenBank/DDBJ whole genome shotgun (WGS) entry which is preliminary data.</text>
</comment>
<dbReference type="EMBL" id="SDIL01000050">
    <property type="protein sequence ID" value="RXK38279.1"/>
    <property type="molecule type" value="Genomic_DNA"/>
</dbReference>
<keyword evidence="2" id="KW-1185">Reference proteome</keyword>
<gene>
    <name evidence="1" type="ORF">M231_04452</name>
</gene>
<name>A0A4Q1BKL4_TREME</name>